<dbReference type="AlphaFoldDB" id="A0A5A7SKY5"/>
<organism evidence="1 2">
    <name type="scientific">Cucumis melo var. makuwa</name>
    <name type="common">Oriental melon</name>
    <dbReference type="NCBI Taxonomy" id="1194695"/>
    <lineage>
        <taxon>Eukaryota</taxon>
        <taxon>Viridiplantae</taxon>
        <taxon>Streptophyta</taxon>
        <taxon>Embryophyta</taxon>
        <taxon>Tracheophyta</taxon>
        <taxon>Spermatophyta</taxon>
        <taxon>Magnoliopsida</taxon>
        <taxon>eudicotyledons</taxon>
        <taxon>Gunneridae</taxon>
        <taxon>Pentapetalae</taxon>
        <taxon>rosids</taxon>
        <taxon>fabids</taxon>
        <taxon>Cucurbitales</taxon>
        <taxon>Cucurbitaceae</taxon>
        <taxon>Benincaseae</taxon>
        <taxon>Cucumis</taxon>
    </lineage>
</organism>
<gene>
    <name evidence="1" type="ORF">E6C27_scaffold34G002170</name>
</gene>
<dbReference type="PANTHER" id="PTHR48258">
    <property type="entry name" value="DUF4218 DOMAIN-CONTAINING PROTEIN-RELATED"/>
    <property type="match status" value="1"/>
</dbReference>
<sequence>MSHDLFSLVMGPHLTFDVYNGCIIGGVRFHTMKRDSRHNTQNSGVMVIGESSGSGSSDSNFYGVLEEVLDVQYSIGRRVWLYKLEDVENEQLNVLEIIFGHRVDEHIEDDTLCKPDVDPIVVERLIVHHVAGDFIDDDDEQLGTMPSFLSGFKETDAQFLEFEDQFNNVGGSSSMGDN</sequence>
<comment type="caution">
    <text evidence="1">The sequence shown here is derived from an EMBL/GenBank/DDBJ whole genome shotgun (WGS) entry which is preliminary data.</text>
</comment>
<dbReference type="Proteomes" id="UP000321393">
    <property type="component" value="Unassembled WGS sequence"/>
</dbReference>
<dbReference type="PANTHER" id="PTHR48258:SF6">
    <property type="entry name" value="LEUCINE-RICH REPEAT DOMAIN, L DOMAIN-CONTAINING PROTEIN"/>
    <property type="match status" value="1"/>
</dbReference>
<evidence type="ECO:0000313" key="1">
    <source>
        <dbReference type="EMBL" id="KAA0025919.1"/>
    </source>
</evidence>
<name>A0A5A7SKY5_CUCMM</name>
<reference evidence="1 2" key="1">
    <citation type="submission" date="2019-08" db="EMBL/GenBank/DDBJ databases">
        <title>Draft genome sequences of two oriental melons (Cucumis melo L. var makuwa).</title>
        <authorList>
            <person name="Kwon S.-Y."/>
        </authorList>
    </citation>
    <scope>NUCLEOTIDE SEQUENCE [LARGE SCALE GENOMIC DNA]</scope>
    <source>
        <strain evidence="2">cv. SW 3</strain>
        <tissue evidence="1">Leaf</tissue>
    </source>
</reference>
<accession>A0A5A7SKY5</accession>
<proteinExistence type="predicted"/>
<evidence type="ECO:0008006" key="3">
    <source>
        <dbReference type="Google" id="ProtNLM"/>
    </source>
</evidence>
<dbReference type="EMBL" id="SSTE01023063">
    <property type="protein sequence ID" value="KAA0025919.1"/>
    <property type="molecule type" value="Genomic_DNA"/>
</dbReference>
<protein>
    <recommendedName>
        <fullName evidence="3">CACTA en-spm transposon protein</fullName>
    </recommendedName>
</protein>
<evidence type="ECO:0000313" key="2">
    <source>
        <dbReference type="Proteomes" id="UP000321393"/>
    </source>
</evidence>
<dbReference type="OrthoDB" id="1878503at2759"/>